<reference evidence="2" key="1">
    <citation type="submission" date="2021-03" db="EMBL/GenBank/DDBJ databases">
        <title>Streptomyces strains.</title>
        <authorList>
            <person name="Lund M.B."/>
            <person name="Toerring T."/>
        </authorList>
    </citation>
    <scope>NUCLEOTIDE SEQUENCE</scope>
    <source>
        <strain evidence="2">JCM 4242</strain>
    </source>
</reference>
<dbReference type="Proteomes" id="UP000664781">
    <property type="component" value="Unassembled WGS sequence"/>
</dbReference>
<proteinExistence type="predicted"/>
<evidence type="ECO:0000313" key="3">
    <source>
        <dbReference type="Proteomes" id="UP000664781"/>
    </source>
</evidence>
<evidence type="ECO:0000313" key="2">
    <source>
        <dbReference type="EMBL" id="MBO0654099.1"/>
    </source>
</evidence>
<feature type="signal peptide" evidence="1">
    <location>
        <begin position="1"/>
        <end position="28"/>
    </location>
</feature>
<keyword evidence="3" id="KW-1185">Reference proteome</keyword>
<organism evidence="2 3">
    <name type="scientific">Streptomyces triculaminicus</name>
    <dbReference type="NCBI Taxonomy" id="2816232"/>
    <lineage>
        <taxon>Bacteria</taxon>
        <taxon>Bacillati</taxon>
        <taxon>Actinomycetota</taxon>
        <taxon>Actinomycetes</taxon>
        <taxon>Kitasatosporales</taxon>
        <taxon>Streptomycetaceae</taxon>
        <taxon>Streptomyces</taxon>
    </lineage>
</organism>
<name>A0A939FN07_9ACTN</name>
<sequence>MTLTRRSRTAAARATAVALLLGALTTAAGPTAPPATAVPARSAPAAALNCALQTAPGEPVVFRPSLTGRMRQVSATGTVLLDRCTSPDGSQRGVRSGRLVLRGSAMANCLTADRIEGSGTVTWYHGWAQRGYRAGVSHLRPAARGGGYTPADAFLSGGVVSGRMARRHVHGWAVPTTDVTGCALSGLRAVAGRGNISFG</sequence>
<dbReference type="AlphaFoldDB" id="A0A939FN07"/>
<accession>A0A939FN07</accession>
<protein>
    <submittedName>
        <fullName evidence="2">Uncharacterized protein</fullName>
    </submittedName>
</protein>
<dbReference type="InterPro" id="IPR006311">
    <property type="entry name" value="TAT_signal"/>
</dbReference>
<dbReference type="RefSeq" id="WP_086567522.1">
    <property type="nucleotide sequence ID" value="NZ_JAFMOF010000002.1"/>
</dbReference>
<gene>
    <name evidence="2" type="ORF">J1792_15350</name>
</gene>
<keyword evidence="1" id="KW-0732">Signal</keyword>
<evidence type="ECO:0000256" key="1">
    <source>
        <dbReference type="SAM" id="SignalP"/>
    </source>
</evidence>
<dbReference type="PROSITE" id="PS51318">
    <property type="entry name" value="TAT"/>
    <property type="match status" value="1"/>
</dbReference>
<feature type="chain" id="PRO_5038711538" evidence="1">
    <location>
        <begin position="29"/>
        <end position="199"/>
    </location>
</feature>
<dbReference type="EMBL" id="JAFMOF010000002">
    <property type="protein sequence ID" value="MBO0654099.1"/>
    <property type="molecule type" value="Genomic_DNA"/>
</dbReference>
<comment type="caution">
    <text evidence="2">The sequence shown here is derived from an EMBL/GenBank/DDBJ whole genome shotgun (WGS) entry which is preliminary data.</text>
</comment>